<comment type="caution">
    <text evidence="2">The sequence shown here is derived from an EMBL/GenBank/DDBJ whole genome shotgun (WGS) entry which is preliminary data.</text>
</comment>
<gene>
    <name evidence="2" type="ORF">EI684_03230</name>
</gene>
<protein>
    <submittedName>
        <fullName evidence="2">GAF domain-containing protein</fullName>
    </submittedName>
</protein>
<dbReference type="InterPro" id="IPR003018">
    <property type="entry name" value="GAF"/>
</dbReference>
<dbReference type="SMART" id="SM00065">
    <property type="entry name" value="GAF"/>
    <property type="match status" value="1"/>
</dbReference>
<dbReference type="SUPFAM" id="SSF55781">
    <property type="entry name" value="GAF domain-like"/>
    <property type="match status" value="2"/>
</dbReference>
<organism evidence="2 3">
    <name type="scientific">Candidatus Viridilinea halotolerans</name>
    <dbReference type="NCBI Taxonomy" id="2491704"/>
    <lineage>
        <taxon>Bacteria</taxon>
        <taxon>Bacillati</taxon>
        <taxon>Chloroflexota</taxon>
        <taxon>Chloroflexia</taxon>
        <taxon>Chloroflexales</taxon>
        <taxon>Chloroflexineae</taxon>
        <taxon>Oscillochloridaceae</taxon>
        <taxon>Candidatus Viridilinea</taxon>
    </lineage>
</organism>
<evidence type="ECO:0000313" key="3">
    <source>
        <dbReference type="Proteomes" id="UP000280307"/>
    </source>
</evidence>
<reference evidence="2 3" key="1">
    <citation type="submission" date="2018-12" db="EMBL/GenBank/DDBJ databases">
        <title>Genome Sequence of Candidatus Viridilinea halotolerans isolated from saline sulfide-rich spring.</title>
        <authorList>
            <person name="Grouzdev D.S."/>
            <person name="Burganskaya E.I."/>
            <person name="Krutkina M.S."/>
            <person name="Sukhacheva M.V."/>
            <person name="Gorlenko V.M."/>
        </authorList>
    </citation>
    <scope>NUCLEOTIDE SEQUENCE [LARGE SCALE GENOMIC DNA]</scope>
    <source>
        <strain evidence="2">Chok-6</strain>
    </source>
</reference>
<dbReference type="Gene3D" id="3.30.450.40">
    <property type="match status" value="2"/>
</dbReference>
<evidence type="ECO:0000313" key="2">
    <source>
        <dbReference type="EMBL" id="RRR76373.1"/>
    </source>
</evidence>
<name>A0A426U8A5_9CHLR</name>
<dbReference type="EMBL" id="RSAS01000124">
    <property type="protein sequence ID" value="RRR76373.1"/>
    <property type="molecule type" value="Genomic_DNA"/>
</dbReference>
<proteinExistence type="predicted"/>
<dbReference type="InterPro" id="IPR029016">
    <property type="entry name" value="GAF-like_dom_sf"/>
</dbReference>
<feature type="domain" description="GAF" evidence="1">
    <location>
        <begin position="154"/>
        <end position="304"/>
    </location>
</feature>
<accession>A0A426U8A5</accession>
<dbReference type="Pfam" id="PF01590">
    <property type="entry name" value="GAF"/>
    <property type="match status" value="1"/>
</dbReference>
<evidence type="ECO:0000259" key="1">
    <source>
        <dbReference type="SMART" id="SM00065"/>
    </source>
</evidence>
<dbReference type="AlphaFoldDB" id="A0A426U8A5"/>
<sequence>MGIGVTLQSNPTATRATRLREALLGYGAFLAAARRPDPLPILHDLACDWLRVATLRIDVPAGVQAIHSDDPQRLCGPILIGRQVIGRIEAQRQRPFDEDDQALLNALGHIIGAALEYASLQAQLSDWAGDIRTHNDTIDQLLAFGRAVIRGPNEPLALARQIATEVPAMLGGERASVLILPNESFDQPVLMRSDGHLSGPERTREVTNHGLISLVLRERVPMIIDETDTDQRWIGMRMDAYEDDARTRCAMAAPLLWGARPIGALTVTTSASRLFNPKQLNLLELIACHTALAVQAANHEARLSATAAGLGAMAIYLDIALDEARQGNLAALEMVAVVSERLRAEQQALMSRWEERRTRER</sequence>
<dbReference type="Proteomes" id="UP000280307">
    <property type="component" value="Unassembled WGS sequence"/>
</dbReference>